<dbReference type="InterPro" id="IPR044926">
    <property type="entry name" value="RGS_subdomain_2"/>
</dbReference>
<feature type="transmembrane region" description="Helical" evidence="1">
    <location>
        <begin position="112"/>
        <end position="141"/>
    </location>
</feature>
<dbReference type="InterPro" id="IPR036305">
    <property type="entry name" value="RGS_sf"/>
</dbReference>
<dbReference type="SUPFAM" id="SSF48097">
    <property type="entry name" value="Regulator of G-protein signaling, RGS"/>
    <property type="match status" value="1"/>
</dbReference>
<name>D2VNQ3_NAEGR</name>
<gene>
    <name evidence="3" type="ORF">NAEGRDRAFT_70580</name>
</gene>
<reference evidence="3 4" key="1">
    <citation type="journal article" date="2010" name="Cell">
        <title>The genome of Naegleria gruberi illuminates early eukaryotic versatility.</title>
        <authorList>
            <person name="Fritz-Laylin L.K."/>
            <person name="Prochnik S.E."/>
            <person name="Ginger M.L."/>
            <person name="Dacks J.B."/>
            <person name="Carpenter M.L."/>
            <person name="Field M.C."/>
            <person name="Kuo A."/>
            <person name="Paredez A."/>
            <person name="Chapman J."/>
            <person name="Pham J."/>
            <person name="Shu S."/>
            <person name="Neupane R."/>
            <person name="Cipriano M."/>
            <person name="Mancuso J."/>
            <person name="Tu H."/>
            <person name="Salamov A."/>
            <person name="Lindquist E."/>
            <person name="Shapiro H."/>
            <person name="Lucas S."/>
            <person name="Grigoriev I.V."/>
            <person name="Cande W.Z."/>
            <person name="Fulton C."/>
            <person name="Rokhsar D.S."/>
            <person name="Dawson S.C."/>
        </authorList>
    </citation>
    <scope>NUCLEOTIDE SEQUENCE [LARGE SCALE GENOMIC DNA]</scope>
    <source>
        <strain evidence="3 4">NEG-M</strain>
    </source>
</reference>
<dbReference type="PANTHER" id="PTHR10845">
    <property type="entry name" value="REGULATOR OF G PROTEIN SIGNALING"/>
    <property type="match status" value="1"/>
</dbReference>
<dbReference type="PROSITE" id="PS50132">
    <property type="entry name" value="RGS"/>
    <property type="match status" value="1"/>
</dbReference>
<evidence type="ECO:0000313" key="3">
    <source>
        <dbReference type="EMBL" id="EFC41448.1"/>
    </source>
</evidence>
<dbReference type="VEuPathDB" id="AmoebaDB:NAEGRDRAFT_70580"/>
<dbReference type="Gene3D" id="1.10.167.10">
    <property type="entry name" value="Regulator of G-protein Signalling 4, domain 2"/>
    <property type="match status" value="1"/>
</dbReference>
<dbReference type="InParanoid" id="D2VNQ3"/>
<dbReference type="KEGG" id="ngr:NAEGRDRAFT_70580"/>
<proteinExistence type="predicted"/>
<feature type="transmembrane region" description="Helical" evidence="1">
    <location>
        <begin position="190"/>
        <end position="210"/>
    </location>
</feature>
<dbReference type="AlphaFoldDB" id="D2VNQ3"/>
<evidence type="ECO:0000259" key="2">
    <source>
        <dbReference type="PROSITE" id="PS50132"/>
    </source>
</evidence>
<evidence type="ECO:0000256" key="1">
    <source>
        <dbReference type="SAM" id="Phobius"/>
    </source>
</evidence>
<keyword evidence="1" id="KW-0472">Membrane</keyword>
<feature type="transmembrane region" description="Helical" evidence="1">
    <location>
        <begin position="69"/>
        <end position="92"/>
    </location>
</feature>
<dbReference type="Pfam" id="PF00615">
    <property type="entry name" value="RGS"/>
    <property type="match status" value="1"/>
</dbReference>
<evidence type="ECO:0000313" key="4">
    <source>
        <dbReference type="Proteomes" id="UP000006671"/>
    </source>
</evidence>
<dbReference type="Proteomes" id="UP000006671">
    <property type="component" value="Unassembled WGS sequence"/>
</dbReference>
<protein>
    <submittedName>
        <fullName evidence="3">Predicted protein</fullName>
    </submittedName>
</protein>
<keyword evidence="1" id="KW-0812">Transmembrane</keyword>
<sequence length="363" mass="41083">MISNTLNESLDHQLNNNQLTNSITRQHTTDQIAIEKASIPTESTKQLSPKQKRFISLLRFTTSNSFSTVFYIIIILFHLVLWLICGGIDLATPGRKLFLADGKLLDPQFGCILGLGSIVVVAGQCVVYLVIELIVLGLCFYSDRDTWKIKKETIICAIFQLISCVLFAVLGNIDIVKYLVDNLVPYGNVLVAYSLFAIFVSVVLPIFYSIREDRKKILDLESNVAGDVEQFLKNKENYEKILDFARRSYCPENLLCWRDIQRFKNSFHMNGKVEESARMGINIVESYLKSCSLAQINLPSDLALKVGEIETLLSNSPNLINQNLFDSIQSHCLVDIQCDVYIRFTVQSKGTKKNQKEETSTQI</sequence>
<dbReference type="RefSeq" id="XP_002674192.1">
    <property type="nucleotide sequence ID" value="XM_002674146.1"/>
</dbReference>
<dbReference type="InterPro" id="IPR016137">
    <property type="entry name" value="RGS"/>
</dbReference>
<organism evidence="4">
    <name type="scientific">Naegleria gruberi</name>
    <name type="common">Amoeba</name>
    <dbReference type="NCBI Taxonomy" id="5762"/>
    <lineage>
        <taxon>Eukaryota</taxon>
        <taxon>Discoba</taxon>
        <taxon>Heterolobosea</taxon>
        <taxon>Tetramitia</taxon>
        <taxon>Eutetramitia</taxon>
        <taxon>Vahlkampfiidae</taxon>
        <taxon>Naegleria</taxon>
    </lineage>
</organism>
<dbReference type="EMBL" id="GG738885">
    <property type="protein sequence ID" value="EFC41448.1"/>
    <property type="molecule type" value="Genomic_DNA"/>
</dbReference>
<dbReference type="GeneID" id="8862414"/>
<feature type="domain" description="RGS" evidence="2">
    <location>
        <begin position="227"/>
        <end position="344"/>
    </location>
</feature>
<feature type="transmembrane region" description="Helical" evidence="1">
    <location>
        <begin position="153"/>
        <end position="170"/>
    </location>
</feature>
<dbReference type="PANTHER" id="PTHR10845:SF192">
    <property type="entry name" value="DOUBLE HIT, ISOFORM B"/>
    <property type="match status" value="1"/>
</dbReference>
<keyword evidence="4" id="KW-1185">Reference proteome</keyword>
<accession>D2VNQ3</accession>
<keyword evidence="1" id="KW-1133">Transmembrane helix</keyword>